<evidence type="ECO:0000313" key="11">
    <source>
        <dbReference type="EMBL" id="OBX80607.1"/>
    </source>
</evidence>
<dbReference type="Pfam" id="PF04324">
    <property type="entry name" value="Fer2_BFD"/>
    <property type="match status" value="1"/>
</dbReference>
<organism evidence="11 12">
    <name type="scientific">Faucicola atlantae</name>
    <dbReference type="NCBI Taxonomy" id="34059"/>
    <lineage>
        <taxon>Bacteria</taxon>
        <taxon>Pseudomonadati</taxon>
        <taxon>Pseudomonadota</taxon>
        <taxon>Gammaproteobacteria</taxon>
        <taxon>Moraxellales</taxon>
        <taxon>Moraxellaceae</taxon>
        <taxon>Faucicola</taxon>
    </lineage>
</organism>
<dbReference type="STRING" id="34059.A9308_03460"/>
<accession>A0A1B8QF62</accession>
<evidence type="ECO:0000256" key="3">
    <source>
        <dbReference type="ARBA" id="ARBA00022723"/>
    </source>
</evidence>
<evidence type="ECO:0000256" key="4">
    <source>
        <dbReference type="ARBA" id="ARBA00022982"/>
    </source>
</evidence>
<keyword evidence="6" id="KW-0411">Iron-sulfur</keyword>
<evidence type="ECO:0000256" key="8">
    <source>
        <dbReference type="ARBA" id="ARBA00039386"/>
    </source>
</evidence>
<protein>
    <recommendedName>
        <fullName evidence="8">Bacterioferritin-associated ferredoxin</fullName>
    </recommendedName>
</protein>
<dbReference type="EMBL" id="LZMZ01000005">
    <property type="protein sequence ID" value="OBX80607.1"/>
    <property type="molecule type" value="Genomic_DNA"/>
</dbReference>
<dbReference type="InterPro" id="IPR041854">
    <property type="entry name" value="BFD-like_2Fe2S-bd_dom_sf"/>
</dbReference>
<dbReference type="Gene3D" id="1.10.10.1100">
    <property type="entry name" value="BFD-like [2Fe-2S]-binding domain"/>
    <property type="match status" value="1"/>
</dbReference>
<dbReference type="GO" id="GO:0046872">
    <property type="term" value="F:metal ion binding"/>
    <property type="evidence" value="ECO:0007669"/>
    <property type="project" value="UniProtKB-KW"/>
</dbReference>
<feature type="domain" description="BFD-like [2Fe-2S]-binding" evidence="10">
    <location>
        <begin position="2"/>
        <end position="51"/>
    </location>
</feature>
<dbReference type="GO" id="GO:0051537">
    <property type="term" value="F:2 iron, 2 sulfur cluster binding"/>
    <property type="evidence" value="ECO:0007669"/>
    <property type="project" value="UniProtKB-KW"/>
</dbReference>
<evidence type="ECO:0000313" key="12">
    <source>
        <dbReference type="Proteomes" id="UP000092508"/>
    </source>
</evidence>
<comment type="cofactor">
    <cofactor evidence="7">
        <name>[2Fe-2S] cluster</name>
        <dbReference type="ChEBI" id="CHEBI:190135"/>
    </cofactor>
</comment>
<dbReference type="InterPro" id="IPR052371">
    <property type="entry name" value="BFD-associated_ferredoxin"/>
</dbReference>
<dbReference type="PANTHER" id="PTHR37424:SF1">
    <property type="entry name" value="BACTERIOFERRITIN-ASSOCIATED FERREDOXIN"/>
    <property type="match status" value="1"/>
</dbReference>
<dbReference type="InterPro" id="IPR007419">
    <property type="entry name" value="BFD-like_2Fe2S-bd_dom"/>
</dbReference>
<sequence length="69" mass="7392">MYVCICNAVKEAQIKNAIAQGHDSLEALQDVLDVATCCGGCQPMVEDYLAEHHAAKADANKANLYIQVA</sequence>
<evidence type="ECO:0000259" key="10">
    <source>
        <dbReference type="Pfam" id="PF04324"/>
    </source>
</evidence>
<proteinExistence type="inferred from homology"/>
<keyword evidence="1" id="KW-0813">Transport</keyword>
<comment type="similarity">
    <text evidence="9">Belongs to the Bfd family.</text>
</comment>
<name>A0A1B8QF62_9GAMM</name>
<dbReference type="RefSeq" id="WP_067234822.1">
    <property type="nucleotide sequence ID" value="NZ_JAPDKM010000001.1"/>
</dbReference>
<evidence type="ECO:0000256" key="1">
    <source>
        <dbReference type="ARBA" id="ARBA00022448"/>
    </source>
</evidence>
<evidence type="ECO:0000256" key="2">
    <source>
        <dbReference type="ARBA" id="ARBA00022714"/>
    </source>
</evidence>
<evidence type="ECO:0000256" key="5">
    <source>
        <dbReference type="ARBA" id="ARBA00023004"/>
    </source>
</evidence>
<comment type="caution">
    <text evidence="11">The sequence shown here is derived from an EMBL/GenBank/DDBJ whole genome shotgun (WGS) entry which is preliminary data.</text>
</comment>
<keyword evidence="4" id="KW-0249">Electron transport</keyword>
<dbReference type="Proteomes" id="UP000092508">
    <property type="component" value="Unassembled WGS sequence"/>
</dbReference>
<evidence type="ECO:0000256" key="7">
    <source>
        <dbReference type="ARBA" id="ARBA00034078"/>
    </source>
</evidence>
<keyword evidence="2" id="KW-0001">2Fe-2S</keyword>
<gene>
    <name evidence="11" type="ORF">A9308_03460</name>
</gene>
<keyword evidence="3" id="KW-0479">Metal-binding</keyword>
<dbReference type="PANTHER" id="PTHR37424">
    <property type="entry name" value="BACTERIOFERRITIN-ASSOCIATED FERREDOXIN"/>
    <property type="match status" value="1"/>
</dbReference>
<evidence type="ECO:0000256" key="6">
    <source>
        <dbReference type="ARBA" id="ARBA00023014"/>
    </source>
</evidence>
<reference evidence="11 12" key="1">
    <citation type="submission" date="2016-06" db="EMBL/GenBank/DDBJ databases">
        <title>Draft genome of Moraxella atlantae CCUG 66109.</title>
        <authorList>
            <person name="Salva-Serra F."/>
            <person name="Engstrom-Jakobsson H."/>
            <person name="Thorell K."/>
            <person name="Gonzales-Siles L."/>
            <person name="Karlsson R."/>
            <person name="Boulund F."/>
            <person name="Engstrand L."/>
            <person name="Kristiansson E."/>
            <person name="Moore E."/>
        </authorList>
    </citation>
    <scope>NUCLEOTIDE SEQUENCE [LARGE SCALE GENOMIC DNA]</scope>
    <source>
        <strain evidence="11 12">CCUG 66109</strain>
    </source>
</reference>
<evidence type="ECO:0000256" key="9">
    <source>
        <dbReference type="ARBA" id="ARBA00046332"/>
    </source>
</evidence>
<dbReference type="OrthoDB" id="9815350at2"/>
<dbReference type="AlphaFoldDB" id="A0A1B8QF62"/>
<keyword evidence="5" id="KW-0408">Iron</keyword>